<dbReference type="EnsemblMetazoa" id="AALFPA23_022283.R33081">
    <property type="protein sequence ID" value="AALFPA23_022283.P33081"/>
    <property type="gene ID" value="AALFPA23_022283"/>
</dbReference>
<dbReference type="Pfam" id="PF02854">
    <property type="entry name" value="MIF4G"/>
    <property type="match status" value="1"/>
</dbReference>
<dbReference type="InterPro" id="IPR003890">
    <property type="entry name" value="MIF4G-like_typ-3"/>
</dbReference>
<dbReference type="Proteomes" id="UP000069940">
    <property type="component" value="Unassembled WGS sequence"/>
</dbReference>
<dbReference type="RefSeq" id="XP_019561774.3">
    <property type="nucleotide sequence ID" value="XM_019706229.3"/>
</dbReference>
<feature type="region of interest" description="Disordered" evidence="2">
    <location>
        <begin position="613"/>
        <end position="686"/>
    </location>
</feature>
<reference evidence="4" key="2">
    <citation type="submission" date="2025-05" db="UniProtKB">
        <authorList>
            <consortium name="EnsemblMetazoa"/>
        </authorList>
    </citation>
    <scope>IDENTIFICATION</scope>
    <source>
        <strain evidence="4">Foshan</strain>
    </source>
</reference>
<proteinExistence type="predicted"/>
<dbReference type="EnsemblMetazoa" id="AALFPA23_022283.R33082">
    <property type="protein sequence ID" value="AALFPA23_022283.P33082"/>
    <property type="gene ID" value="AALFPA23_022283"/>
</dbReference>
<accession>A0ABM1ZWM1</accession>
<name>A0ABM1ZWM1_AEDAL</name>
<dbReference type="Gene3D" id="1.25.40.180">
    <property type="match status" value="1"/>
</dbReference>
<feature type="coiled-coil region" evidence="1">
    <location>
        <begin position="488"/>
        <end position="515"/>
    </location>
</feature>
<evidence type="ECO:0000313" key="4">
    <source>
        <dbReference type="EnsemblMetazoa" id="AALFPA23_022283.P33081"/>
    </source>
</evidence>
<dbReference type="RefSeq" id="XP_062705923.1">
    <property type="nucleotide sequence ID" value="XM_062849939.1"/>
</dbReference>
<feature type="domain" description="MIF4G" evidence="3">
    <location>
        <begin position="243"/>
        <end position="482"/>
    </location>
</feature>
<feature type="region of interest" description="Disordered" evidence="2">
    <location>
        <begin position="334"/>
        <end position="363"/>
    </location>
</feature>
<feature type="compositionally biased region" description="Gly residues" evidence="2">
    <location>
        <begin position="518"/>
        <end position="531"/>
    </location>
</feature>
<dbReference type="SUPFAM" id="SSF48371">
    <property type="entry name" value="ARM repeat"/>
    <property type="match status" value="1"/>
</dbReference>
<evidence type="ECO:0000256" key="1">
    <source>
        <dbReference type="SAM" id="Coils"/>
    </source>
</evidence>
<feature type="compositionally biased region" description="Basic and acidic residues" evidence="2">
    <location>
        <begin position="334"/>
        <end position="357"/>
    </location>
</feature>
<feature type="region of interest" description="Disordered" evidence="2">
    <location>
        <begin position="41"/>
        <end position="77"/>
    </location>
</feature>
<protein>
    <recommendedName>
        <fullName evidence="3">MIF4G domain-containing protein</fullName>
    </recommendedName>
</protein>
<feature type="region of interest" description="Disordered" evidence="2">
    <location>
        <begin position="1"/>
        <end position="27"/>
    </location>
</feature>
<feature type="compositionally biased region" description="Gly residues" evidence="2">
    <location>
        <begin position="631"/>
        <end position="674"/>
    </location>
</feature>
<reference evidence="5" key="1">
    <citation type="journal article" date="2015" name="Proc. Natl. Acad. Sci. U.S.A.">
        <title>Genome sequence of the Asian Tiger mosquito, Aedes albopictus, reveals insights into its biology, genetics, and evolution.</title>
        <authorList>
            <person name="Chen X.G."/>
            <person name="Jiang X."/>
            <person name="Gu J."/>
            <person name="Xu M."/>
            <person name="Wu Y."/>
            <person name="Deng Y."/>
            <person name="Zhang C."/>
            <person name="Bonizzoni M."/>
            <person name="Dermauw W."/>
            <person name="Vontas J."/>
            <person name="Armbruster P."/>
            <person name="Huang X."/>
            <person name="Yang Y."/>
            <person name="Zhang H."/>
            <person name="He W."/>
            <person name="Peng H."/>
            <person name="Liu Y."/>
            <person name="Wu K."/>
            <person name="Chen J."/>
            <person name="Lirakis M."/>
            <person name="Topalis P."/>
            <person name="Van Leeuwen T."/>
            <person name="Hall A.B."/>
            <person name="Jiang X."/>
            <person name="Thorpe C."/>
            <person name="Mueller R.L."/>
            <person name="Sun C."/>
            <person name="Waterhouse R.M."/>
            <person name="Yan G."/>
            <person name="Tu Z.J."/>
            <person name="Fang X."/>
            <person name="James A.A."/>
        </authorList>
    </citation>
    <scope>NUCLEOTIDE SEQUENCE [LARGE SCALE GENOMIC DNA]</scope>
    <source>
        <strain evidence="5">Foshan</strain>
    </source>
</reference>
<keyword evidence="5" id="KW-1185">Reference proteome</keyword>
<dbReference type="InterPro" id="IPR016024">
    <property type="entry name" value="ARM-type_fold"/>
</dbReference>
<feature type="region of interest" description="Disordered" evidence="2">
    <location>
        <begin position="515"/>
        <end position="589"/>
    </location>
</feature>
<keyword evidence="1" id="KW-0175">Coiled coil</keyword>
<feature type="compositionally biased region" description="Low complexity" evidence="2">
    <location>
        <begin position="56"/>
        <end position="67"/>
    </location>
</feature>
<dbReference type="SMART" id="SM00543">
    <property type="entry name" value="MIF4G"/>
    <property type="match status" value="1"/>
</dbReference>
<dbReference type="PANTHER" id="PTHR23253">
    <property type="entry name" value="EUKARYOTIC TRANSLATION INITIATION FACTOR 4 GAMMA"/>
    <property type="match status" value="1"/>
</dbReference>
<sequence length="686" mass="75680">MTDTVEPVADQQQQHQQSEEDNNNQIDLADTVAKLSINGTAAHDQQNNSCEESEDNNNLATSTINNNVDSNHPSIGKRIRRTSEKLLGEDTGARKKYSLDQLLSLKDATISKEKPTTIPDACRSILKSSHNPMMASSRNFGNQDNSLLPTFMRGMDGGGGGGGIGGGMMNARPGPMKRAPYQGRLSAKEMRSGGDDVDSGIIKVNLNITEEVKLKECANAWRPRFLQKQEELDEDTKKTQELFKKFRSVLNKLTPNNFNDLVEQVKQYEIDTEERLDGCIKILFEKAIMEPNFTDTYAQMCKELGTIIKIETSDNKQPNFKRKLITQCQKEFEKHHTDKEENATELEQSKKKAAEGEEKSDELNELQYELEEKNARIKRRAMGTIRFIGELFKQEQLICRIMYSCLNILLSEEMLDEESLECLCKLLTTIGGRMEKDSVQDSQGLQYYFDRLQEIADRKSTIQVSNRIRFMILDLVDLRKNNWQPRRAQAAPKTMEEIQKEVESEENKNRILNFVLSGSGGRGGGGGGGNRQDGDRHHRGGDGGGSASKNKQRFVDDDGFVQPVSKNSTRQQLPMFDPKKLNLSAQKSPEVTRLGSASMFQGWGKNNAFASLTDDQQQQQQNSAGPPSFFGSGGLGGGGPGGSSGGHSSGGGNKGGGGGGYGGGNKKSGRGGGKNAPYQGRSSSRF</sequence>
<organism evidence="4 5">
    <name type="scientific">Aedes albopictus</name>
    <name type="common">Asian tiger mosquito</name>
    <name type="synonym">Stegomyia albopicta</name>
    <dbReference type="NCBI Taxonomy" id="7160"/>
    <lineage>
        <taxon>Eukaryota</taxon>
        <taxon>Metazoa</taxon>
        <taxon>Ecdysozoa</taxon>
        <taxon>Arthropoda</taxon>
        <taxon>Hexapoda</taxon>
        <taxon>Insecta</taxon>
        <taxon>Pterygota</taxon>
        <taxon>Neoptera</taxon>
        <taxon>Endopterygota</taxon>
        <taxon>Diptera</taxon>
        <taxon>Nematocera</taxon>
        <taxon>Culicoidea</taxon>
        <taxon>Culicidae</taxon>
        <taxon>Culicinae</taxon>
        <taxon>Aedini</taxon>
        <taxon>Aedes</taxon>
        <taxon>Stegomyia</taxon>
    </lineage>
</organism>
<dbReference type="GeneID" id="109430176"/>
<evidence type="ECO:0000256" key="2">
    <source>
        <dbReference type="SAM" id="MobiDB-lite"/>
    </source>
</evidence>
<evidence type="ECO:0000313" key="5">
    <source>
        <dbReference type="Proteomes" id="UP000069940"/>
    </source>
</evidence>
<dbReference type="PANTHER" id="PTHR23253:SF78">
    <property type="entry name" value="EUKARYOTIC TRANSLATION INITIATION FACTOR 4G1, ISOFORM B-RELATED"/>
    <property type="match status" value="1"/>
</dbReference>
<evidence type="ECO:0000259" key="3">
    <source>
        <dbReference type="SMART" id="SM00543"/>
    </source>
</evidence>